<sequence>EVELTATDNCDGDITVGPTSVTTEGACANDFTIVRTWTFVDICGNTSSVSQTITVKDETAPVAPNPPANVTVSCASDVPAEVELTATDNCDGDITVGPTSVTTEGACANDFEIVRTWTFVDICGNTSSVSQTITVKDEIAPVAPNPLADVRVSCASDVPAEVELTATDNCDGDITVGPTSVTTEGACANDFTIVRTWTFVDICGNTSSVSQTITVKDETAPVAPNPPADVTVSCASDVPAEVELTATDNCDGDITVGPTSVTTEGTCANDFTIVRTWTFVDICGNTSSVSQTITVKDETAPVAPNPPANVTVSCASDVPAEVELTATDNCDGDITVGPTSVTTEGTCANDFTIVRTWTFVDICGNTSSVSQTITVKDEIAPVAPNPPADVRVSCASDVPAEVELTATDNCDGDITVGPTSVTTEGACANDFEIVRTWTFVDICGNTSSVSQTITVKDEIAPVAPNPPADVRVSCASDVPAEVELTATDNCDGDITVGPTSVTTEGACANDFTIVRTWTFVDICGNTSSVSQTITVKDETAPVAPNPPADVRVSCASDVPAEVELTATDNCDGDITVGPTSVTTEGVCANDFTIVRTWTFVDICGNTSSVSQTITVKDETAPAAPEPPANVMVSCASDVPAEVELTATDNCDGDITVGPTSVTTEGACANDFTIVRTWTFVDICGNTSSVSQTITVKDETAPVAPNPPADVTVSCASDVPAEVELTATDNCDGDITVGPTSVTTEGACANDFTIVRTWTFVDICGNTSSVSQTITVKDETAPVAPNPPADVTVSCASDVPAEVELTATDNCDGDITVGPTSVTTEGACANDFTIVRTWTFVDICGNTSSISQTITVKDETAPVAPEPPANVTVSCASDVPAEVELTATDNCDGDITVGPTSVTTEGACANDFTIVRTWIFVDICGNTSSVSQTITVKDETAPAAPEPPANVTVSCASDVPAEVELKATDNCDGDITVGPTSVTTEGACANDFTIVRTWTFVDICGNTSSVSQTITVKDETAPVAPNPPANVTVSCASDVPAEVELTATDNCDGDITVGPTSVTTEGACANDFTIVRTWTFVDICGNTSSVSQTITVKDEIAPVAPNPPADVSVSCASDVPAEVELTATDNCDGDITVGPTSVTTEGACANDFTIVRTWTFVDICGNTSSVSQTITVKDEIAPVAPNPPGDVRVSCASDVPAEVELTATDNCDGDITVGPTSVTTEGACANDFTIVRTWTFVDICGNTSSVSQTITVKDETAPTTPEPPADITVSCVTEIPEAGDLTAWDECSGEITVSPLEAISAPGACANDLTVIRTWVFVDECGNSSEVSQTITVKDETPPVLGLPLGLSNLACVDDIPPAEEVMALVIENVVDECLSGIPTVEMIDDTGAPQCIGGIFARTYSFEVCDPCGNCATYQMTYSGNCAEFCTLTQGGWGNAGGKYPWPDEDGKATTTEIITALMEYYGDIVIGDPLVRSLIIEDPECVLALLPGGGPSGVLPEGNNVANDLNDCVPFSAIHLNKQGRLRNNLVAQTIALQLNVWYSSLAKGTDLGGLNGGGACLPLNWSNLPETVVTVQDLLDYTNLYLSGQGPLDKSLAAYLTEVVSGINEYFDGCSLPAVFEEGAVVGEPGTGEPEEEPETEGETCVTFCAPDHIAWDSGEFYAWGAGQASTADIAAALMAKYGDIVLGDPGVRSLTIKDPECVMTLMPATGGATVLPGGDVVARSSGGCIVYEKKFQNKNGRLKNALATQTIVLQLNIWYVQEVYGVGLGDQLLGSACLPVSKERLLPSISSVQDLLDYANVVLSGQVGSDYTNLYLTGQIPVDYDLPLELANAITAVNAYLKSCGQDTGGTYQSNALTDLSADEQEGLHWVARSISLRPNPAHDRVEIRYSTELEGNVQLRITDLRGSLVHQASPAVHKGINSIRLNTSDFGSGLFIVSIMQDSELLQQKLVIVRN</sequence>
<feature type="domain" description="HYR-like" evidence="2">
    <location>
        <begin position="865"/>
        <end position="935"/>
    </location>
</feature>
<feature type="domain" description="HYR-like" evidence="2">
    <location>
        <begin position="945"/>
        <end position="1015"/>
    </location>
</feature>
<feature type="domain" description="HYR-like" evidence="2">
    <location>
        <begin position="705"/>
        <end position="775"/>
    </location>
</feature>
<dbReference type="EMBL" id="PDUD01000096">
    <property type="protein sequence ID" value="PHN00590.1"/>
    <property type="molecule type" value="Genomic_DNA"/>
</dbReference>
<feature type="domain" description="HYR-like" evidence="2">
    <location>
        <begin position="148"/>
        <end position="215"/>
    </location>
</feature>
<organism evidence="3 4">
    <name type="scientific">Flavilitoribacter nigricans (strain ATCC 23147 / DSM 23189 / NBRC 102662 / NCIMB 1420 / SS-2)</name>
    <name type="common">Lewinella nigricans</name>
    <dbReference type="NCBI Taxonomy" id="1122177"/>
    <lineage>
        <taxon>Bacteria</taxon>
        <taxon>Pseudomonadati</taxon>
        <taxon>Bacteroidota</taxon>
        <taxon>Saprospiria</taxon>
        <taxon>Saprospirales</taxon>
        <taxon>Lewinellaceae</taxon>
        <taxon>Flavilitoribacter</taxon>
    </lineage>
</organism>
<feature type="domain" description="Secretion system C-terminal sorting" evidence="1">
    <location>
        <begin position="1882"/>
        <end position="1956"/>
    </location>
</feature>
<dbReference type="PANTHER" id="PTHR46343:SF2">
    <property type="entry name" value="SUSHI_VON WILLEBRAND FACTOR TYPE A_EGF_PENTRAXIN DOMAIN-CONTAINING 1"/>
    <property type="match status" value="1"/>
</dbReference>
<feature type="domain" description="HYR-like" evidence="2">
    <location>
        <begin position="1105"/>
        <end position="1175"/>
    </location>
</feature>
<dbReference type="InterPro" id="IPR057078">
    <property type="entry name" value="HYR-4C"/>
</dbReference>
<dbReference type="PANTHER" id="PTHR46343">
    <property type="entry name" value="HYR DOMAIN-CONTAINING PROTEIN"/>
    <property type="match status" value="1"/>
</dbReference>
<keyword evidence="4" id="KW-1185">Reference proteome</keyword>
<feature type="domain" description="HYR-like" evidence="2">
    <location>
        <begin position="65"/>
        <end position="135"/>
    </location>
</feature>
<feature type="domain" description="HYR-like" evidence="2">
    <location>
        <begin position="5"/>
        <end position="55"/>
    </location>
</feature>
<feature type="domain" description="HYR-like" evidence="2">
    <location>
        <begin position="225"/>
        <end position="295"/>
    </location>
</feature>
<dbReference type="Proteomes" id="UP000223913">
    <property type="component" value="Unassembled WGS sequence"/>
</dbReference>
<feature type="domain" description="HYR-like" evidence="2">
    <location>
        <begin position="465"/>
        <end position="535"/>
    </location>
</feature>
<feature type="domain" description="HYR-like" evidence="2">
    <location>
        <begin position="1025"/>
        <end position="1095"/>
    </location>
</feature>
<dbReference type="Gene3D" id="2.60.40.10">
    <property type="entry name" value="Immunoglobulins"/>
    <property type="match status" value="15"/>
</dbReference>
<dbReference type="Pfam" id="PF18962">
    <property type="entry name" value="Por_Secre_tail"/>
    <property type="match status" value="1"/>
</dbReference>
<proteinExistence type="predicted"/>
<feature type="domain" description="HYR-like" evidence="2">
    <location>
        <begin position="305"/>
        <end position="375"/>
    </location>
</feature>
<evidence type="ECO:0000313" key="4">
    <source>
        <dbReference type="Proteomes" id="UP000223913"/>
    </source>
</evidence>
<protein>
    <submittedName>
        <fullName evidence="3">Uncharacterized protein</fullName>
    </submittedName>
</protein>
<feature type="non-terminal residue" evidence="3">
    <location>
        <position position="1"/>
    </location>
</feature>
<feature type="domain" description="HYR-like" evidence="2">
    <location>
        <begin position="545"/>
        <end position="615"/>
    </location>
</feature>
<feature type="domain" description="HYR-like" evidence="2">
    <location>
        <begin position="1185"/>
        <end position="1255"/>
    </location>
</feature>
<dbReference type="Pfam" id="PF23237">
    <property type="entry name" value="HYR_4C"/>
    <property type="match status" value="17"/>
</dbReference>
<evidence type="ECO:0000313" key="3">
    <source>
        <dbReference type="EMBL" id="PHN00590.1"/>
    </source>
</evidence>
<feature type="domain" description="HYR-like" evidence="2">
    <location>
        <begin position="625"/>
        <end position="695"/>
    </location>
</feature>
<feature type="domain" description="HYR-like" evidence="2">
    <location>
        <begin position="385"/>
        <end position="455"/>
    </location>
</feature>
<dbReference type="OrthoDB" id="599464at2"/>
<feature type="domain" description="HYR-like" evidence="2">
    <location>
        <begin position="1263"/>
        <end position="1336"/>
    </location>
</feature>
<dbReference type="RefSeq" id="WP_099155993.1">
    <property type="nucleotide sequence ID" value="NZ_PDUD01000096.1"/>
</dbReference>
<comment type="caution">
    <text evidence="3">The sequence shown here is derived from an EMBL/GenBank/DDBJ whole genome shotgun (WGS) entry which is preliminary data.</text>
</comment>
<accession>A0A2D0MWM8</accession>
<name>A0A2D0MWM8_FLAN2</name>
<dbReference type="NCBIfam" id="TIGR04183">
    <property type="entry name" value="Por_Secre_tail"/>
    <property type="match status" value="1"/>
</dbReference>
<feature type="domain" description="HYR-like" evidence="2">
    <location>
        <begin position="785"/>
        <end position="855"/>
    </location>
</feature>
<dbReference type="InterPro" id="IPR026444">
    <property type="entry name" value="Secre_tail"/>
</dbReference>
<dbReference type="InterPro" id="IPR013783">
    <property type="entry name" value="Ig-like_fold"/>
</dbReference>
<dbReference type="InterPro" id="IPR043555">
    <property type="entry name" value="SRPX-like"/>
</dbReference>
<reference evidence="3 4" key="1">
    <citation type="submission" date="2017-10" db="EMBL/GenBank/DDBJ databases">
        <title>The draft genome sequence of Lewinella nigricans NBRC 102662.</title>
        <authorList>
            <person name="Wang K."/>
        </authorList>
    </citation>
    <scope>NUCLEOTIDE SEQUENCE [LARGE SCALE GENOMIC DNA]</scope>
    <source>
        <strain evidence="3 4">NBRC 102662</strain>
    </source>
</reference>
<gene>
    <name evidence="3" type="ORF">CRP01_41440</name>
</gene>
<evidence type="ECO:0000259" key="2">
    <source>
        <dbReference type="Pfam" id="PF23237"/>
    </source>
</evidence>
<evidence type="ECO:0000259" key="1">
    <source>
        <dbReference type="Pfam" id="PF18962"/>
    </source>
</evidence>